<feature type="domain" description="Glycosyl hydrolase family 63 N-terminal" evidence="16">
    <location>
        <begin position="35"/>
        <end position="255"/>
    </location>
</feature>
<dbReference type="Gene3D" id="1.50.10.10">
    <property type="match status" value="1"/>
</dbReference>
<comment type="similarity">
    <text evidence="2 12">Belongs to the glycosyl hydrolase 63 family.</text>
</comment>
<keyword evidence="3" id="KW-0812">Transmembrane</keyword>
<dbReference type="InterPro" id="IPR004888">
    <property type="entry name" value="Glycoside_hydrolase_63"/>
</dbReference>
<protein>
    <recommendedName>
        <fullName evidence="11 12">Mannosyl-oligosaccharide glucosidase</fullName>
        <ecNumber evidence="11 12">3.2.1.106</ecNumber>
    </recommendedName>
    <alternativeName>
        <fullName evidence="13">Glucosidase I</fullName>
    </alternativeName>
</protein>
<evidence type="ECO:0000259" key="15">
    <source>
        <dbReference type="Pfam" id="PF03200"/>
    </source>
</evidence>
<dbReference type="GO" id="GO:0004573">
    <property type="term" value="F:Glc3Man9GlcNAc2 oligosaccharide glucosidase activity"/>
    <property type="evidence" value="ECO:0007669"/>
    <property type="project" value="UniProtKB-UniRule"/>
</dbReference>
<keyword evidence="8" id="KW-0472">Membrane</keyword>
<evidence type="ECO:0000256" key="1">
    <source>
        <dbReference type="ARBA" id="ARBA00004648"/>
    </source>
</evidence>
<evidence type="ECO:0000256" key="5">
    <source>
        <dbReference type="ARBA" id="ARBA00022824"/>
    </source>
</evidence>
<comment type="subcellular location">
    <subcellularLocation>
        <location evidence="1 12">Endoplasmic reticulum membrane</location>
        <topology evidence="1 12">Single-pass type II membrane protein</topology>
    </subcellularLocation>
</comment>
<evidence type="ECO:0000256" key="7">
    <source>
        <dbReference type="ARBA" id="ARBA00022989"/>
    </source>
</evidence>
<dbReference type="GO" id="GO:0005789">
    <property type="term" value="C:endoplasmic reticulum membrane"/>
    <property type="evidence" value="ECO:0007669"/>
    <property type="project" value="UniProtKB-SubCell"/>
</dbReference>
<keyword evidence="18" id="KW-1185">Reference proteome</keyword>
<dbReference type="InterPro" id="IPR031631">
    <property type="entry name" value="Glyco_hydro_63N"/>
</dbReference>
<keyword evidence="6" id="KW-0735">Signal-anchor</keyword>
<evidence type="ECO:0000259" key="16">
    <source>
        <dbReference type="Pfam" id="PF16923"/>
    </source>
</evidence>
<dbReference type="InterPro" id="IPR012341">
    <property type="entry name" value="6hp_glycosidase-like_sf"/>
</dbReference>
<dbReference type="Proteomes" id="UP000262825">
    <property type="component" value="Unassembled WGS sequence"/>
</dbReference>
<evidence type="ECO:0000256" key="6">
    <source>
        <dbReference type="ARBA" id="ARBA00022968"/>
    </source>
</evidence>
<dbReference type="VEuPathDB" id="FungiDB:SCODWIG_03464"/>
<evidence type="ECO:0000256" key="10">
    <source>
        <dbReference type="ARBA" id="ARBA00023295"/>
    </source>
</evidence>
<dbReference type="AlphaFoldDB" id="A0A376BAJ3"/>
<feature type="chain" id="PRO_5016995082" description="Mannosyl-oligosaccharide glucosidase" evidence="14">
    <location>
        <begin position="23"/>
        <end position="811"/>
    </location>
</feature>
<dbReference type="PANTHER" id="PTHR10412:SF11">
    <property type="entry name" value="MANNOSYL-OLIGOSACCHARIDE GLUCOSIDASE"/>
    <property type="match status" value="1"/>
</dbReference>
<organism evidence="17 18">
    <name type="scientific">Saccharomycodes ludwigii</name>
    <dbReference type="NCBI Taxonomy" id="36035"/>
    <lineage>
        <taxon>Eukaryota</taxon>
        <taxon>Fungi</taxon>
        <taxon>Dikarya</taxon>
        <taxon>Ascomycota</taxon>
        <taxon>Saccharomycotina</taxon>
        <taxon>Saccharomycetes</taxon>
        <taxon>Saccharomycodales</taxon>
        <taxon>Saccharomycodaceae</taxon>
        <taxon>Saccharomycodes</taxon>
    </lineage>
</organism>
<evidence type="ECO:0000256" key="2">
    <source>
        <dbReference type="ARBA" id="ARBA00010833"/>
    </source>
</evidence>
<comment type="pathway">
    <text evidence="13">Glycan metabolism; N-glycan degradation.</text>
</comment>
<dbReference type="OrthoDB" id="410058at2759"/>
<keyword evidence="14" id="KW-0732">Signal</keyword>
<evidence type="ECO:0000313" key="17">
    <source>
        <dbReference type="EMBL" id="SSD61703.1"/>
    </source>
</evidence>
<dbReference type="InterPro" id="IPR038518">
    <property type="entry name" value="Glyco_hydro_63N_sf"/>
</dbReference>
<evidence type="ECO:0000313" key="18">
    <source>
        <dbReference type="Proteomes" id="UP000262825"/>
    </source>
</evidence>
<keyword evidence="9 13" id="KW-0325">Glycoprotein</keyword>
<evidence type="ECO:0000256" key="4">
    <source>
        <dbReference type="ARBA" id="ARBA00022801"/>
    </source>
</evidence>
<dbReference type="EMBL" id="UFAJ01000844">
    <property type="protein sequence ID" value="SSD61703.1"/>
    <property type="molecule type" value="Genomic_DNA"/>
</dbReference>
<keyword evidence="4 12" id="KW-0378">Hydrolase</keyword>
<comment type="catalytic activity">
    <reaction evidence="12">
        <text>N(4)-(alpha-D-Glc-(1-&gt;2)-alpha-D-Glc-(1-&gt;3)-alpha-D-Glc-(1-&gt;3)-alpha-D-Man-(1-&gt;2)-alpha-D-Man-(1-&gt;2)-alpha-D-Man-(1-&gt;3)-[alpha-D-Man-(1-&gt;2)-alpha-D-Man-(1-&gt;3)-[alpha-D-Man-(1-&gt;2)-alpha-D-Man-(1-&gt;6)]-alpha-D-Man-(1-&gt;6)]-beta-D-Man-(1-&gt;4)-beta-D-GlcNAc-(1-&gt;4)-beta-D-GlcNAc)-L-asparaginyl-[protein] + H2O = N(4)-(alpha-D-Glc-(1-&gt;3)-alpha-D-Glc-(1-&gt;3)-alpha-D-Man-(1-&gt;2)-alpha-D-Man-(1-&gt;2)-alpha-D-Man-(1-&gt;3)-[alpha-D-Man-(1-&gt;2)-alpha-D-Man-(1-&gt;3)-[alpha-D-Man-(1-&gt;2)-alpha-D-Man-(1-&gt;6)]-alpha-D-Man-(1-&gt;6)]-beta-D-Man-(1-&gt;4)-beta-D-GlcNAc-(1-&gt;4)-beta-D-GlcNAc)-L-asparaginyl-[protein] + beta-D-glucose</text>
        <dbReference type="Rhea" id="RHEA:55988"/>
        <dbReference type="Rhea" id="RHEA-COMP:12806"/>
        <dbReference type="Rhea" id="RHEA-COMP:14355"/>
        <dbReference type="ChEBI" id="CHEBI:15377"/>
        <dbReference type="ChEBI" id="CHEBI:15903"/>
        <dbReference type="ChEBI" id="CHEBI:59082"/>
        <dbReference type="ChEBI" id="CHEBI:132537"/>
        <dbReference type="EC" id="3.2.1.106"/>
    </reaction>
</comment>
<evidence type="ECO:0000256" key="3">
    <source>
        <dbReference type="ARBA" id="ARBA00022692"/>
    </source>
</evidence>
<keyword evidence="7" id="KW-1133">Transmembrane helix</keyword>
<evidence type="ECO:0000256" key="9">
    <source>
        <dbReference type="ARBA" id="ARBA00023180"/>
    </source>
</evidence>
<dbReference type="EC" id="3.2.1.106" evidence="11 12"/>
<keyword evidence="10 12" id="KW-0326">Glycosidase</keyword>
<dbReference type="PANTHER" id="PTHR10412">
    <property type="entry name" value="MANNOSYL-OLIGOSACCHARIDE GLUCOSIDASE"/>
    <property type="match status" value="1"/>
</dbReference>
<evidence type="ECO:0000256" key="13">
    <source>
        <dbReference type="RuleBase" id="RU369107"/>
    </source>
</evidence>
<sequence length="811" mass="93905">MSHIKHFLIFLCALLITTCAAATEFKTFTKKLNDSLLWSTYRSNCYFGMRPRNVDKAPLITGLMWYTSSFPKKEIDTVNIEPYILQHMRHFVDQHENLDKFSWELYDPRLGGKEVIIDSENNVNLTLSFAKTDDGANWGVHVHGEPLDPTKSQTLSLVFYADQGGDNSALIRNPYFQDSIVLEGESEELGPYQMKIESITGNFHKVGSRYPSVDMSRPLHESITVPLDHAWQAKNIYQTLLMDSIKERLIKMETEISDLDLPALQTILNVHNFQPGNYHLVQLVYDMDTSFDFYITYNAGGSSQKIDNGFQLKSLIKRKLDIIENKFKSKVPMLSTIDEQKKTFARETFFNLLGGLSYFHGKQLVDRKTDLDEGTLENSVNLQQAEEEGPFSLFTLVPSRAFFPRGFYWDEGFHILQLIDYDFDLSLEILKSWFSLIDNDGWIAREQILGPESRFKVPEEFRVQSPQIANPPTLLLAFSEILQKAMEYTSDGDFEAVSDLLDAEETEFLKKNKGLLIQYAHDIYPKLLKHYEWFRTTQRGLYEEYEDTFEEAHEDEVYRWLGRTKDLCLPSGFDDYPRAQPPDIAELNLDALCWVGVMNRVMKQISSILNYEEDVAKFSEIEKNIRENLNIVHWSEKYKSFCDVTIDNDSYEPIYVCHDGYVTLLPFALKLLSPDSAALRYIVDVMSDPEKLFGEYGLRSLSKEDEYFSKGEDYWRGKIWLNINYLCLDALQYYFSGQTTQITDQDLMNDAHQLYSKLRKNLIDNTFENWKISGYVYENYDEFSGKGGGAKQFTGWTSLVVNMISKLPESL</sequence>
<reference evidence="18" key="1">
    <citation type="submission" date="2018-06" db="EMBL/GenBank/DDBJ databases">
        <authorList>
            <person name="Guldener U."/>
        </authorList>
    </citation>
    <scope>NUCLEOTIDE SEQUENCE [LARGE SCALE GENOMIC DNA]</scope>
    <source>
        <strain evidence="18">UTAD17</strain>
    </source>
</reference>
<evidence type="ECO:0000256" key="11">
    <source>
        <dbReference type="ARBA" id="ARBA00038888"/>
    </source>
</evidence>
<accession>A0A376BAJ3</accession>
<feature type="signal peptide" evidence="14">
    <location>
        <begin position="1"/>
        <end position="22"/>
    </location>
</feature>
<evidence type="ECO:0000256" key="8">
    <source>
        <dbReference type="ARBA" id="ARBA00023136"/>
    </source>
</evidence>
<evidence type="ECO:0000256" key="12">
    <source>
        <dbReference type="RuleBase" id="RU368089"/>
    </source>
</evidence>
<dbReference type="Pfam" id="PF03200">
    <property type="entry name" value="Glyco_hydro_63"/>
    <property type="match status" value="1"/>
</dbReference>
<keyword evidence="5 12" id="KW-0256">Endoplasmic reticulum</keyword>
<evidence type="ECO:0000256" key="14">
    <source>
        <dbReference type="SAM" id="SignalP"/>
    </source>
</evidence>
<dbReference type="Pfam" id="PF16923">
    <property type="entry name" value="Glyco_hydro_63N"/>
    <property type="match status" value="1"/>
</dbReference>
<dbReference type="GO" id="GO:0009311">
    <property type="term" value="P:oligosaccharide metabolic process"/>
    <property type="evidence" value="ECO:0007669"/>
    <property type="project" value="UniProtKB-UniRule"/>
</dbReference>
<gene>
    <name evidence="17" type="ORF">SCODWIG_03464</name>
</gene>
<comment type="function">
    <text evidence="12">Cleaves the distal alpha 1,2-linked glucose residue from the Glc(3)Man(9)GlcNAc(2) oligosaccharide precursor.</text>
</comment>
<dbReference type="InterPro" id="IPR008928">
    <property type="entry name" value="6-hairpin_glycosidase_sf"/>
</dbReference>
<dbReference type="GO" id="GO:0006487">
    <property type="term" value="P:protein N-linked glycosylation"/>
    <property type="evidence" value="ECO:0007669"/>
    <property type="project" value="UniProtKB-UniRule"/>
</dbReference>
<feature type="domain" description="Glycosyl hydrolase family 63 C-terminal" evidence="15">
    <location>
        <begin position="311"/>
        <end position="805"/>
    </location>
</feature>
<dbReference type="InterPro" id="IPR031335">
    <property type="entry name" value="Glyco_hydro_63_C"/>
</dbReference>
<name>A0A376BAJ3_9ASCO</name>
<dbReference type="Gene3D" id="2.70.98.110">
    <property type="entry name" value="Glycosyl hydrolase family 63, N-terminal domain"/>
    <property type="match status" value="1"/>
</dbReference>
<dbReference type="SUPFAM" id="SSF48208">
    <property type="entry name" value="Six-hairpin glycosidases"/>
    <property type="match status" value="1"/>
</dbReference>
<proteinExistence type="inferred from homology"/>